<keyword evidence="1" id="KW-0813">Transport</keyword>
<evidence type="ECO:0000256" key="2">
    <source>
        <dbReference type="ARBA" id="ARBA00022982"/>
    </source>
</evidence>
<comment type="caution">
    <text evidence="3">The sequence shown here is derived from an EMBL/GenBank/DDBJ whole genome shotgun (WGS) entry which is preliminary data.</text>
</comment>
<evidence type="ECO:0000313" key="4">
    <source>
        <dbReference type="Proteomes" id="UP001189429"/>
    </source>
</evidence>
<dbReference type="SUPFAM" id="SSF56281">
    <property type="entry name" value="Metallo-hydrolase/oxidoreductase"/>
    <property type="match status" value="1"/>
</dbReference>
<evidence type="ECO:0000313" key="3">
    <source>
        <dbReference type="EMBL" id="CAK0852101.1"/>
    </source>
</evidence>
<dbReference type="InterPro" id="IPR051285">
    <property type="entry name" value="NADH_oxidoreductase_modular"/>
</dbReference>
<name>A0ABN9U0D3_9DINO</name>
<dbReference type="EMBL" id="CAUYUJ010015293">
    <property type="protein sequence ID" value="CAK0852101.1"/>
    <property type="molecule type" value="Genomic_DNA"/>
</dbReference>
<dbReference type="PANTHER" id="PTHR32145:SF31">
    <property type="entry name" value="FLAVIN REDUCTASE-LIKE FMN-BINDING PROTEIN"/>
    <property type="match status" value="1"/>
</dbReference>
<dbReference type="PANTHER" id="PTHR32145">
    <property type="entry name" value="DIFLAVIN FLAVOPROTEIN A 2-RELATED"/>
    <property type="match status" value="1"/>
</dbReference>
<evidence type="ECO:0000256" key="1">
    <source>
        <dbReference type="ARBA" id="ARBA00022448"/>
    </source>
</evidence>
<dbReference type="Gene3D" id="3.60.15.10">
    <property type="entry name" value="Ribonuclease Z/Hydroxyacylglutathione hydrolase-like"/>
    <property type="match status" value="1"/>
</dbReference>
<dbReference type="InterPro" id="IPR036866">
    <property type="entry name" value="RibonucZ/Hydroxyglut_hydro"/>
</dbReference>
<keyword evidence="2" id="KW-0249">Electron transport</keyword>
<dbReference type="Proteomes" id="UP001189429">
    <property type="component" value="Unassembled WGS sequence"/>
</dbReference>
<protein>
    <submittedName>
        <fullName evidence="3">Uncharacterized protein</fullName>
    </submittedName>
</protein>
<keyword evidence="4" id="KW-1185">Reference proteome</keyword>
<proteinExistence type="predicted"/>
<reference evidence="3" key="1">
    <citation type="submission" date="2023-10" db="EMBL/GenBank/DDBJ databases">
        <authorList>
            <person name="Chen Y."/>
            <person name="Shah S."/>
            <person name="Dougan E. K."/>
            <person name="Thang M."/>
            <person name="Chan C."/>
        </authorList>
    </citation>
    <scope>NUCLEOTIDE SEQUENCE [LARGE SCALE GENOMIC DNA]</scope>
</reference>
<gene>
    <name evidence="3" type="ORF">PCOR1329_LOCUS44059</name>
</gene>
<sequence length="355" mass="39597">MGSTLGAGCQDVMEELDGYTLVRGIYDSGTQRFGEEFERNMGSTDNAYIIQPFGEPWVLVGLHDEQFSEDLIDTLGPQRVARIGQVVVQYYDGKQLAALETLVQARSGMSAMRHVEEKPPLLVHCSVPMAKTLKASLSKEALENCRIVEIRKGSELRMGETRSLKFELVQTPLVPEGVVAFDAESGTLFSGKFFSCHAAAEGDASFDAPGLAGWEQFSEEWFHFFDCYFFTERAQKAMRRIFMLANALKGPDVQQLAPMHGPIVREQCWKLMAKYEAWTEAKLQDGAEGVGRETLRFGRCGPSTPRVFARFRHLGPSQIDPARTMPQKDGLQSSSRDCSRKVAPFCATSDLRRDV</sequence>
<accession>A0ABN9U0D3</accession>
<organism evidence="3 4">
    <name type="scientific">Prorocentrum cordatum</name>
    <dbReference type="NCBI Taxonomy" id="2364126"/>
    <lineage>
        <taxon>Eukaryota</taxon>
        <taxon>Sar</taxon>
        <taxon>Alveolata</taxon>
        <taxon>Dinophyceae</taxon>
        <taxon>Prorocentrales</taxon>
        <taxon>Prorocentraceae</taxon>
        <taxon>Prorocentrum</taxon>
    </lineage>
</organism>